<organism evidence="2 3">
    <name type="scientific">Silvibacterium dinghuense</name>
    <dbReference type="NCBI Taxonomy" id="1560006"/>
    <lineage>
        <taxon>Bacteria</taxon>
        <taxon>Pseudomonadati</taxon>
        <taxon>Acidobacteriota</taxon>
        <taxon>Terriglobia</taxon>
        <taxon>Terriglobales</taxon>
        <taxon>Acidobacteriaceae</taxon>
        <taxon>Silvibacterium</taxon>
    </lineage>
</organism>
<evidence type="ECO:0000313" key="3">
    <source>
        <dbReference type="Proteomes" id="UP000290253"/>
    </source>
</evidence>
<name>A0A4Q1SBT8_9BACT</name>
<sequence>MRSEHILRKIRFWLAIFIVGLVLSGITAFPLLTELRWFHRLLLTPALQPISMRIGLLPWIVRVHEGLEVTQRDYPFLAYGTDWLAFAHLVIAVALIGPYREPVRNKWVIVFGLIACAGILPLALIAGAVRGIPLPWRLVDCSFGVFGCIPLLLCLKWTNTLERDSQ</sequence>
<dbReference type="AlphaFoldDB" id="A0A4Q1SBT8"/>
<accession>A0A4Q1SBT8</accession>
<proteinExistence type="predicted"/>
<feature type="transmembrane region" description="Helical" evidence="1">
    <location>
        <begin position="135"/>
        <end position="155"/>
    </location>
</feature>
<dbReference type="OrthoDB" id="190649at2"/>
<keyword evidence="1" id="KW-0812">Transmembrane</keyword>
<evidence type="ECO:0000313" key="2">
    <source>
        <dbReference type="EMBL" id="RXS94495.1"/>
    </source>
</evidence>
<keyword evidence="3" id="KW-1185">Reference proteome</keyword>
<reference evidence="2 3" key="1">
    <citation type="journal article" date="2016" name="Int. J. Syst. Evol. Microbiol.">
        <title>Acidipila dinghuensis sp. nov., an acidobacterium isolated from forest soil.</title>
        <authorList>
            <person name="Jiang Y.W."/>
            <person name="Wang J."/>
            <person name="Chen M.H."/>
            <person name="Lv Y.Y."/>
            <person name="Qiu L.H."/>
        </authorList>
    </citation>
    <scope>NUCLEOTIDE SEQUENCE [LARGE SCALE GENOMIC DNA]</scope>
    <source>
        <strain evidence="2 3">DHOF10</strain>
    </source>
</reference>
<comment type="caution">
    <text evidence="2">The sequence shown here is derived from an EMBL/GenBank/DDBJ whole genome shotgun (WGS) entry which is preliminary data.</text>
</comment>
<evidence type="ECO:0000256" key="1">
    <source>
        <dbReference type="SAM" id="Phobius"/>
    </source>
</evidence>
<gene>
    <name evidence="2" type="ORF">ESZ00_15625</name>
</gene>
<dbReference type="EMBL" id="SDMK01000003">
    <property type="protein sequence ID" value="RXS94495.1"/>
    <property type="molecule type" value="Genomic_DNA"/>
</dbReference>
<dbReference type="RefSeq" id="WP_129209232.1">
    <property type="nucleotide sequence ID" value="NZ_BMGU01000005.1"/>
</dbReference>
<feature type="transmembrane region" description="Helical" evidence="1">
    <location>
        <begin position="108"/>
        <end position="129"/>
    </location>
</feature>
<feature type="transmembrane region" description="Helical" evidence="1">
    <location>
        <begin position="76"/>
        <end position="96"/>
    </location>
</feature>
<feature type="transmembrane region" description="Helical" evidence="1">
    <location>
        <begin position="12"/>
        <end position="32"/>
    </location>
</feature>
<dbReference type="Proteomes" id="UP000290253">
    <property type="component" value="Unassembled WGS sequence"/>
</dbReference>
<keyword evidence="1" id="KW-1133">Transmembrane helix</keyword>
<protein>
    <submittedName>
        <fullName evidence="2">Uncharacterized protein</fullName>
    </submittedName>
</protein>
<keyword evidence="1" id="KW-0472">Membrane</keyword>